<keyword evidence="2 7" id="KW-0285">Flavoprotein</keyword>
<feature type="binding site" evidence="9">
    <location>
        <position position="64"/>
    </location>
    <ligand>
        <name>FMN</name>
        <dbReference type="ChEBI" id="CHEBI:58210"/>
    </ligand>
</feature>
<keyword evidence="5" id="KW-0521">NADP</keyword>
<accession>A0A1M4YDA5</accession>
<dbReference type="STRING" id="1122155.SAMN02745158_02321"/>
<dbReference type="AlphaFoldDB" id="A0A1M4YDA5"/>
<dbReference type="InterPro" id="IPR013785">
    <property type="entry name" value="Aldolase_TIM"/>
</dbReference>
<evidence type="ECO:0000256" key="3">
    <source>
        <dbReference type="ARBA" id="ARBA00022643"/>
    </source>
</evidence>
<evidence type="ECO:0000256" key="6">
    <source>
        <dbReference type="ARBA" id="ARBA00023002"/>
    </source>
</evidence>
<dbReference type="Proteomes" id="UP000184245">
    <property type="component" value="Unassembled WGS sequence"/>
</dbReference>
<feature type="binding site" evidence="9">
    <location>
        <position position="133"/>
    </location>
    <ligand>
        <name>FMN</name>
        <dbReference type="ChEBI" id="CHEBI:58210"/>
    </ligand>
</feature>
<dbReference type="PANTHER" id="PTHR45846:SF1">
    <property type="entry name" value="TRNA-DIHYDROURIDINE(47) SYNTHASE [NAD(P)(+)]-LIKE"/>
    <property type="match status" value="1"/>
</dbReference>
<evidence type="ECO:0000259" key="10">
    <source>
        <dbReference type="Pfam" id="PF01207"/>
    </source>
</evidence>
<evidence type="ECO:0000256" key="4">
    <source>
        <dbReference type="ARBA" id="ARBA00022694"/>
    </source>
</evidence>
<reference evidence="11 12" key="1">
    <citation type="submission" date="2016-11" db="EMBL/GenBank/DDBJ databases">
        <authorList>
            <person name="Jaros S."/>
            <person name="Januszkiewicz K."/>
            <person name="Wedrychowicz H."/>
        </authorList>
    </citation>
    <scope>NUCLEOTIDE SEQUENCE [LARGE SCALE GENOMIC DNA]</scope>
    <source>
        <strain evidence="11 12">DSM 17459</strain>
    </source>
</reference>
<comment type="similarity">
    <text evidence="7">Belongs to the dus family.</text>
</comment>
<dbReference type="GO" id="GO:0017150">
    <property type="term" value="F:tRNA dihydrouridine synthase activity"/>
    <property type="evidence" value="ECO:0007669"/>
    <property type="project" value="InterPro"/>
</dbReference>
<evidence type="ECO:0000313" key="11">
    <source>
        <dbReference type="EMBL" id="SHF03699.1"/>
    </source>
</evidence>
<dbReference type="GO" id="GO:0003723">
    <property type="term" value="F:RNA binding"/>
    <property type="evidence" value="ECO:0007669"/>
    <property type="project" value="TreeGrafter"/>
</dbReference>
<evidence type="ECO:0000256" key="1">
    <source>
        <dbReference type="ARBA" id="ARBA00001917"/>
    </source>
</evidence>
<dbReference type="RefSeq" id="WP_072851878.1">
    <property type="nucleotide sequence ID" value="NZ_FQVI01000011.1"/>
</dbReference>
<organism evidence="11 12">
    <name type="scientific">Lactonifactor longoviformis DSM 17459</name>
    <dbReference type="NCBI Taxonomy" id="1122155"/>
    <lineage>
        <taxon>Bacteria</taxon>
        <taxon>Bacillati</taxon>
        <taxon>Bacillota</taxon>
        <taxon>Clostridia</taxon>
        <taxon>Eubacteriales</taxon>
        <taxon>Clostridiaceae</taxon>
        <taxon>Lactonifactor</taxon>
    </lineage>
</organism>
<evidence type="ECO:0000256" key="9">
    <source>
        <dbReference type="PIRSR" id="PIRSR006621-2"/>
    </source>
</evidence>
<dbReference type="GO" id="GO:0050660">
    <property type="term" value="F:flavin adenine dinucleotide binding"/>
    <property type="evidence" value="ECO:0007669"/>
    <property type="project" value="InterPro"/>
</dbReference>
<dbReference type="PIRSF" id="PIRSF006621">
    <property type="entry name" value="Dus"/>
    <property type="match status" value="1"/>
</dbReference>
<name>A0A1M4YDA5_9CLOT</name>
<evidence type="ECO:0000256" key="5">
    <source>
        <dbReference type="ARBA" id="ARBA00022857"/>
    </source>
</evidence>
<keyword evidence="4 7" id="KW-0819">tRNA processing</keyword>
<dbReference type="SUPFAM" id="SSF51395">
    <property type="entry name" value="FMN-linked oxidoreductases"/>
    <property type="match status" value="1"/>
</dbReference>
<dbReference type="OrthoDB" id="9764501at2"/>
<feature type="domain" description="DUS-like FMN-binding" evidence="10">
    <location>
        <begin position="5"/>
        <end position="293"/>
    </location>
</feature>
<feature type="binding site" evidence="9">
    <location>
        <position position="162"/>
    </location>
    <ligand>
        <name>FMN</name>
        <dbReference type="ChEBI" id="CHEBI:58210"/>
    </ligand>
</feature>
<dbReference type="PANTHER" id="PTHR45846">
    <property type="entry name" value="TRNA-DIHYDROURIDINE(47) SYNTHASE [NAD(P)(+)]-LIKE"/>
    <property type="match status" value="1"/>
</dbReference>
<dbReference type="CDD" id="cd02801">
    <property type="entry name" value="DUS_like_FMN"/>
    <property type="match status" value="1"/>
</dbReference>
<dbReference type="InterPro" id="IPR018517">
    <property type="entry name" value="tRNA_hU_synthase_CS"/>
</dbReference>
<dbReference type="EMBL" id="FQVI01000011">
    <property type="protein sequence ID" value="SHF03699.1"/>
    <property type="molecule type" value="Genomic_DNA"/>
</dbReference>
<dbReference type="InterPro" id="IPR035587">
    <property type="entry name" value="DUS-like_FMN-bd"/>
</dbReference>
<evidence type="ECO:0000256" key="8">
    <source>
        <dbReference type="PIRSR" id="PIRSR006621-1"/>
    </source>
</evidence>
<dbReference type="InterPro" id="IPR001269">
    <property type="entry name" value="DUS_fam"/>
</dbReference>
<proteinExistence type="inferred from homology"/>
<comment type="function">
    <text evidence="7">Catalyzes the synthesis of 5,6-dihydrouridine (D), a modified base found in the D-loop of most tRNAs, via the reduction of the C5-C6 double bond in target uridines.</text>
</comment>
<evidence type="ECO:0000313" key="12">
    <source>
        <dbReference type="Proteomes" id="UP000184245"/>
    </source>
</evidence>
<evidence type="ECO:0000256" key="7">
    <source>
        <dbReference type="PIRNR" id="PIRNR006621"/>
    </source>
</evidence>
<keyword evidence="3 7" id="KW-0288">FMN</keyword>
<protein>
    <recommendedName>
        <fullName evidence="7">tRNA-dihydrouridine synthase</fullName>
        <ecNumber evidence="7">1.3.1.-</ecNumber>
    </recommendedName>
</protein>
<dbReference type="Pfam" id="PF01207">
    <property type="entry name" value="Dus"/>
    <property type="match status" value="1"/>
</dbReference>
<feature type="binding site" evidence="9">
    <location>
        <begin position="218"/>
        <end position="219"/>
    </location>
    <ligand>
        <name>FMN</name>
        <dbReference type="ChEBI" id="CHEBI:58210"/>
    </ligand>
</feature>
<dbReference type="EC" id="1.3.1.-" evidence="7"/>
<feature type="active site" description="Proton donor" evidence="8">
    <location>
        <position position="94"/>
    </location>
</feature>
<gene>
    <name evidence="11" type="ORF">SAMN02745158_02321</name>
</gene>
<evidence type="ECO:0000256" key="2">
    <source>
        <dbReference type="ARBA" id="ARBA00022630"/>
    </source>
</evidence>
<comment type="cofactor">
    <cofactor evidence="1 7 9">
        <name>FMN</name>
        <dbReference type="ChEBI" id="CHEBI:58210"/>
    </cofactor>
</comment>
<keyword evidence="6 7" id="KW-0560">Oxidoreductase</keyword>
<sequence>MKFYFAPMEGITGYIYRSAYHTYFGGIDKYFSPFIAPNQNRSFNSKELNDILPEHNEGMVLVPQILTNRQEDFIRTARDLKGLGYKEVNLNLGCPSRTVVAKNRGSGFLACPKELDQFLEDVFSSLDLSISIKTRIGRDDPGEFYRLIEIYNKYPLKELIIHPRIQRDYYKNQPNLQVFADAWKLSRNPVCYNGDLFTPDDLEGFIRQFPETDTVMLGRGILSDPGLICRMKKRELPEKQRYREFHDAVYGEYQKVLFGEKTVLFKMKELWSYMGSSFTNSGKYVKKIRKCEKLAAYESIVEDLFQEQEIWHEK</sequence>
<dbReference type="PROSITE" id="PS01136">
    <property type="entry name" value="UPF0034"/>
    <property type="match status" value="1"/>
</dbReference>
<keyword evidence="9" id="KW-0547">Nucleotide-binding</keyword>
<dbReference type="Gene3D" id="3.20.20.70">
    <property type="entry name" value="Aldolase class I"/>
    <property type="match status" value="1"/>
</dbReference>
<keyword evidence="12" id="KW-1185">Reference proteome</keyword>